<keyword evidence="1" id="KW-1133">Transmembrane helix</keyword>
<keyword evidence="4" id="KW-1185">Reference proteome</keyword>
<dbReference type="AlphaFoldDB" id="A0A3G9GH16"/>
<dbReference type="Gene3D" id="3.40.190.10">
    <property type="entry name" value="Periplasmic binding protein-like II"/>
    <property type="match status" value="1"/>
</dbReference>
<protein>
    <recommendedName>
        <fullName evidence="2">LysR substrate-binding domain-containing protein</fullName>
    </recommendedName>
</protein>
<dbReference type="KEGG" id="amah:DLM_3582"/>
<feature type="domain" description="LysR substrate-binding" evidence="2">
    <location>
        <begin position="2"/>
        <end position="36"/>
    </location>
</feature>
<gene>
    <name evidence="3" type="ORF">DLM_3582</name>
</gene>
<organism evidence="3 4">
    <name type="scientific">Aquitalea magnusonii</name>
    <dbReference type="NCBI Taxonomy" id="332411"/>
    <lineage>
        <taxon>Bacteria</taxon>
        <taxon>Pseudomonadati</taxon>
        <taxon>Pseudomonadota</taxon>
        <taxon>Betaproteobacteria</taxon>
        <taxon>Neisseriales</taxon>
        <taxon>Chromobacteriaceae</taxon>
        <taxon>Aquitalea</taxon>
    </lineage>
</organism>
<reference evidence="3 4" key="2">
    <citation type="journal article" date="2017" name="Genome Announc.">
        <title>Draft genome sequence of Aquitalea magnusonii strain H3, a plant growth-promoting bacterium of duckweed Lemna minor.</title>
        <authorList>
            <person name="Ishizawa H."/>
            <person name="Kuroda M."/>
            <person name="Ike M."/>
        </authorList>
    </citation>
    <scope>NUCLEOTIDE SEQUENCE [LARGE SCALE GENOMIC DNA]</scope>
    <source>
        <strain evidence="3 4">H3</strain>
    </source>
</reference>
<keyword evidence="1" id="KW-0812">Transmembrane</keyword>
<reference evidence="4" key="3">
    <citation type="journal article" date="2017" name="Plant Physiol. Biochem.">
        <title>Differential oxidative and antioxidative response of duckweed Lemna minor toward plant growth promoting/inhibiting bacteria.</title>
        <authorList>
            <person name="Ishizawa H."/>
            <person name="Kuroda M."/>
            <person name="Morikawa M."/>
            <person name="Ike M."/>
        </authorList>
    </citation>
    <scope>NUCLEOTIDE SEQUENCE [LARGE SCALE GENOMIC DNA]</scope>
    <source>
        <strain evidence="4">H3</strain>
    </source>
</reference>
<feature type="transmembrane region" description="Helical" evidence="1">
    <location>
        <begin position="39"/>
        <end position="57"/>
    </location>
</feature>
<reference evidence="4" key="1">
    <citation type="journal article" date="2017" name="Biotechnol. Biofuels">
        <title>Evaluation of environmental bacterial communities as a factor affecting the growth of duckweed Lemna minor.</title>
        <authorList>
            <person name="Ishizawa H."/>
            <person name="Kuroda M."/>
            <person name="Morikawa M."/>
            <person name="Ike M."/>
        </authorList>
    </citation>
    <scope>NUCLEOTIDE SEQUENCE [LARGE SCALE GENOMIC DNA]</scope>
    <source>
        <strain evidence="4">H3</strain>
    </source>
</reference>
<evidence type="ECO:0000259" key="2">
    <source>
        <dbReference type="Pfam" id="PF03466"/>
    </source>
</evidence>
<name>A0A3G9GH16_9NEIS</name>
<evidence type="ECO:0000313" key="4">
    <source>
        <dbReference type="Proteomes" id="UP000198290"/>
    </source>
</evidence>
<dbReference type="Proteomes" id="UP000198290">
    <property type="component" value="Chromosome"/>
</dbReference>
<dbReference type="Pfam" id="PF03466">
    <property type="entry name" value="LysR_substrate"/>
    <property type="match status" value="1"/>
</dbReference>
<accession>A0A3G9GH16</accession>
<keyword evidence="1" id="KW-0472">Membrane</keyword>
<dbReference type="SUPFAM" id="SSF53850">
    <property type="entry name" value="Periplasmic binding protein-like II"/>
    <property type="match status" value="1"/>
</dbReference>
<dbReference type="EMBL" id="AP018823">
    <property type="protein sequence ID" value="BBF87168.1"/>
    <property type="molecule type" value="Genomic_DNA"/>
</dbReference>
<dbReference type="InterPro" id="IPR005119">
    <property type="entry name" value="LysR_subst-bd"/>
</dbReference>
<proteinExistence type="predicted"/>
<evidence type="ECO:0000313" key="3">
    <source>
        <dbReference type="EMBL" id="BBF87168.1"/>
    </source>
</evidence>
<sequence>MRIGVSPSFGSKWLIPRLYRFLKQYPQVNVELATLGGKTTSNMMCVLMIVLLLGRTYRLNG</sequence>
<evidence type="ECO:0000256" key="1">
    <source>
        <dbReference type="SAM" id="Phobius"/>
    </source>
</evidence>